<keyword evidence="1" id="KW-0472">Membrane</keyword>
<organism evidence="2 3">
    <name type="scientific">Streptomyces jumonjinensis</name>
    <dbReference type="NCBI Taxonomy" id="1945"/>
    <lineage>
        <taxon>Bacteria</taxon>
        <taxon>Bacillati</taxon>
        <taxon>Actinomycetota</taxon>
        <taxon>Actinomycetes</taxon>
        <taxon>Kitasatosporales</taxon>
        <taxon>Streptomycetaceae</taxon>
        <taxon>Streptomyces</taxon>
    </lineage>
</organism>
<accession>A0A646KMS3</accession>
<gene>
    <name evidence="2" type="ORF">FF041_26665</name>
</gene>
<dbReference type="SUPFAM" id="SSF48317">
    <property type="entry name" value="Acid phosphatase/Vanadium-dependent haloperoxidase"/>
    <property type="match status" value="1"/>
</dbReference>
<comment type="caution">
    <text evidence="2">The sequence shown here is derived from an EMBL/GenBank/DDBJ whole genome shotgun (WGS) entry which is preliminary data.</text>
</comment>
<name>A0A646KMS3_STRJU</name>
<keyword evidence="1" id="KW-0812">Transmembrane</keyword>
<dbReference type="Proteomes" id="UP000419138">
    <property type="component" value="Unassembled WGS sequence"/>
</dbReference>
<sequence length="203" mass="21024">MSEIRAGAGDVVARGEARLAGRISDWCEPRNWMLFATPLLGWHADGPAGCGWGLVAAVFTGVIPPLLITAGERRELWGVRLRRRADRLAAAPWIVASVAVGTALLYLLGAPAPVPAVPAAMLAVLLALAAITTVWKVSAHSAVAAGVSAILMLTYGSWTLPLAAVTTATAWSRIRLGRHTPAQAVVGVTVGAVVGGLVFALLR</sequence>
<dbReference type="OrthoDB" id="4935320at2"/>
<evidence type="ECO:0000256" key="1">
    <source>
        <dbReference type="SAM" id="Phobius"/>
    </source>
</evidence>
<protein>
    <submittedName>
        <fullName evidence="2">Uncharacterized protein</fullName>
    </submittedName>
</protein>
<feature type="transmembrane region" description="Helical" evidence="1">
    <location>
        <begin position="184"/>
        <end position="202"/>
    </location>
</feature>
<evidence type="ECO:0000313" key="3">
    <source>
        <dbReference type="Proteomes" id="UP000419138"/>
    </source>
</evidence>
<evidence type="ECO:0000313" key="2">
    <source>
        <dbReference type="EMBL" id="MQT03624.1"/>
    </source>
</evidence>
<dbReference type="EMBL" id="VCLA01000172">
    <property type="protein sequence ID" value="MQT03624.1"/>
    <property type="molecule type" value="Genomic_DNA"/>
</dbReference>
<feature type="transmembrane region" description="Helical" evidence="1">
    <location>
        <begin position="142"/>
        <end position="164"/>
    </location>
</feature>
<keyword evidence="1" id="KW-1133">Transmembrane helix</keyword>
<proteinExistence type="predicted"/>
<dbReference type="RefSeq" id="WP_153525160.1">
    <property type="nucleotide sequence ID" value="NZ_JBEPDZ010000023.1"/>
</dbReference>
<feature type="transmembrane region" description="Helical" evidence="1">
    <location>
        <begin position="88"/>
        <end position="108"/>
    </location>
</feature>
<dbReference type="InterPro" id="IPR036938">
    <property type="entry name" value="PAP2/HPO_sf"/>
</dbReference>
<reference evidence="2 3" key="1">
    <citation type="submission" date="2019-05" db="EMBL/GenBank/DDBJ databases">
        <title>Comparative genomics and metabolomics analyses of clavulanic acid producing Streptomyces species provides insight into specialized metabolism and evolution of beta-lactam biosynthetic gene clusters.</title>
        <authorList>
            <person name="Moore M.A."/>
            <person name="Cruz-Morales P."/>
            <person name="Barona Gomez F."/>
            <person name="Kapil T."/>
        </authorList>
    </citation>
    <scope>NUCLEOTIDE SEQUENCE [LARGE SCALE GENOMIC DNA]</scope>
    <source>
        <strain evidence="2 3">NRRL 5741</strain>
    </source>
</reference>
<feature type="transmembrane region" description="Helical" evidence="1">
    <location>
        <begin position="46"/>
        <end position="68"/>
    </location>
</feature>
<keyword evidence="3" id="KW-1185">Reference proteome</keyword>
<dbReference type="AlphaFoldDB" id="A0A646KMS3"/>
<feature type="transmembrane region" description="Helical" evidence="1">
    <location>
        <begin position="114"/>
        <end position="135"/>
    </location>
</feature>